<evidence type="ECO:0000256" key="1">
    <source>
        <dbReference type="ARBA" id="ARBA00004651"/>
    </source>
</evidence>
<dbReference type="OrthoDB" id="385012at2"/>
<evidence type="ECO:0000256" key="6">
    <source>
        <dbReference type="SAM" id="Phobius"/>
    </source>
</evidence>
<keyword evidence="5 6" id="KW-0472">Membrane</keyword>
<dbReference type="Pfam" id="PF03788">
    <property type="entry name" value="LrgA"/>
    <property type="match status" value="1"/>
</dbReference>
<dbReference type="EMBL" id="SIUB01000003">
    <property type="protein sequence ID" value="TBN53564.1"/>
    <property type="molecule type" value="Genomic_DNA"/>
</dbReference>
<dbReference type="PANTHER" id="PTHR33931:SF2">
    <property type="entry name" value="HOLIN-LIKE PROTEIN CIDA"/>
    <property type="match status" value="1"/>
</dbReference>
<dbReference type="Proteomes" id="UP000291613">
    <property type="component" value="Unassembled WGS sequence"/>
</dbReference>
<keyword evidence="3 6" id="KW-0812">Transmembrane</keyword>
<feature type="transmembrane region" description="Helical" evidence="6">
    <location>
        <begin position="41"/>
        <end position="58"/>
    </location>
</feature>
<feature type="transmembrane region" description="Helical" evidence="6">
    <location>
        <begin position="84"/>
        <end position="104"/>
    </location>
</feature>
<proteinExistence type="predicted"/>
<accession>A0A4Q9GLI7</accession>
<evidence type="ECO:0000256" key="5">
    <source>
        <dbReference type="ARBA" id="ARBA00023136"/>
    </source>
</evidence>
<evidence type="ECO:0000256" key="3">
    <source>
        <dbReference type="ARBA" id="ARBA00022692"/>
    </source>
</evidence>
<gene>
    <name evidence="7" type="ORF">EYR15_07020</name>
</gene>
<keyword evidence="4 6" id="KW-1133">Transmembrane helix</keyword>
<keyword evidence="2" id="KW-1003">Cell membrane</keyword>
<dbReference type="AlphaFoldDB" id="A0A4Q9GLI7"/>
<protein>
    <submittedName>
        <fullName evidence="7">CidA/LrgA family protein</fullName>
    </submittedName>
</protein>
<keyword evidence="8" id="KW-1185">Reference proteome</keyword>
<comment type="subcellular location">
    <subcellularLocation>
        <location evidence="1">Cell membrane</location>
        <topology evidence="1">Multi-pass membrane protein</topology>
    </subcellularLocation>
</comment>
<dbReference type="InterPro" id="IPR005538">
    <property type="entry name" value="LrgA/CidA"/>
</dbReference>
<dbReference type="GO" id="GO:0005886">
    <property type="term" value="C:plasma membrane"/>
    <property type="evidence" value="ECO:0007669"/>
    <property type="project" value="UniProtKB-SubCell"/>
</dbReference>
<evidence type="ECO:0000313" key="7">
    <source>
        <dbReference type="EMBL" id="TBN53564.1"/>
    </source>
</evidence>
<dbReference type="PANTHER" id="PTHR33931">
    <property type="entry name" value="HOLIN-LIKE PROTEIN CIDA-RELATED"/>
    <property type="match status" value="1"/>
</dbReference>
<evidence type="ECO:0000313" key="8">
    <source>
        <dbReference type="Proteomes" id="UP000291613"/>
    </source>
</evidence>
<organism evidence="7 8">
    <name type="scientific">Hansschlegelia quercus</name>
    <dbReference type="NCBI Taxonomy" id="2528245"/>
    <lineage>
        <taxon>Bacteria</taxon>
        <taxon>Pseudomonadati</taxon>
        <taxon>Pseudomonadota</taxon>
        <taxon>Alphaproteobacteria</taxon>
        <taxon>Hyphomicrobiales</taxon>
        <taxon>Methylopilaceae</taxon>
        <taxon>Hansschlegelia</taxon>
    </lineage>
</organism>
<feature type="transmembrane region" description="Helical" evidence="6">
    <location>
        <begin position="110"/>
        <end position="136"/>
    </location>
</feature>
<evidence type="ECO:0000256" key="4">
    <source>
        <dbReference type="ARBA" id="ARBA00022989"/>
    </source>
</evidence>
<evidence type="ECO:0000256" key="2">
    <source>
        <dbReference type="ARBA" id="ARBA00022475"/>
    </source>
</evidence>
<reference evidence="7 8" key="1">
    <citation type="submission" date="2019-02" db="EMBL/GenBank/DDBJ databases">
        <title>Hansschlegelia quercus sp. nov., a novel methylotrophic bacterium from buds of oak (Quercus robur L.).</title>
        <authorList>
            <person name="Agafonova N.V."/>
            <person name="Kaparullina E.N."/>
            <person name="Grouzdev D.S."/>
            <person name="Doronina N.V."/>
        </authorList>
    </citation>
    <scope>NUCLEOTIDE SEQUENCE [LARGE SCALE GENOMIC DNA]</scope>
    <source>
        <strain evidence="7 8">Dub</strain>
    </source>
</reference>
<sequence length="145" mass="15243">MFARSTATVRSSVLPGLLVLLICQLAGEAFARTPDLPLPGPVIGIVLLVAALFVRSHFFRGRGRGDETATHDHQGAVGEAADGLLRHLGLLFVPAGVGIAHSYQALNGQLISVTAALIGSTVITLIATVTTFRLVARRLPRDDGR</sequence>
<comment type="caution">
    <text evidence="7">The sequence shown here is derived from an EMBL/GenBank/DDBJ whole genome shotgun (WGS) entry which is preliminary data.</text>
</comment>
<name>A0A4Q9GLI7_9HYPH</name>